<organism evidence="1 2">
    <name type="scientific">Marasmiellus scandens</name>
    <dbReference type="NCBI Taxonomy" id="2682957"/>
    <lineage>
        <taxon>Eukaryota</taxon>
        <taxon>Fungi</taxon>
        <taxon>Dikarya</taxon>
        <taxon>Basidiomycota</taxon>
        <taxon>Agaricomycotina</taxon>
        <taxon>Agaricomycetes</taxon>
        <taxon>Agaricomycetidae</taxon>
        <taxon>Agaricales</taxon>
        <taxon>Marasmiineae</taxon>
        <taxon>Omphalotaceae</taxon>
        <taxon>Marasmiellus</taxon>
    </lineage>
</organism>
<dbReference type="EMBL" id="JBANRG010000020">
    <property type="protein sequence ID" value="KAK7457211.1"/>
    <property type="molecule type" value="Genomic_DNA"/>
</dbReference>
<dbReference type="Proteomes" id="UP001498398">
    <property type="component" value="Unassembled WGS sequence"/>
</dbReference>
<keyword evidence="2" id="KW-1185">Reference proteome</keyword>
<protein>
    <submittedName>
        <fullName evidence="1">Uncharacterized protein</fullName>
    </submittedName>
</protein>
<reference evidence="1 2" key="1">
    <citation type="submission" date="2024-01" db="EMBL/GenBank/DDBJ databases">
        <title>A draft genome for the cacao thread blight pathogen Marasmiellus scandens.</title>
        <authorList>
            <person name="Baruah I.K."/>
            <person name="Leung J."/>
            <person name="Bukari Y."/>
            <person name="Amoako-Attah I."/>
            <person name="Meinhardt L.W."/>
            <person name="Bailey B.A."/>
            <person name="Cohen S.P."/>
        </authorList>
    </citation>
    <scope>NUCLEOTIDE SEQUENCE [LARGE SCALE GENOMIC DNA]</scope>
    <source>
        <strain evidence="1 2">GH-19</strain>
    </source>
</reference>
<comment type="caution">
    <text evidence="1">The sequence shown here is derived from an EMBL/GenBank/DDBJ whole genome shotgun (WGS) entry which is preliminary data.</text>
</comment>
<evidence type="ECO:0000313" key="2">
    <source>
        <dbReference type="Proteomes" id="UP001498398"/>
    </source>
</evidence>
<accession>A0ABR1JCQ4</accession>
<gene>
    <name evidence="1" type="ORF">VKT23_010513</name>
</gene>
<sequence>MPVTELVIASIKPPHQLPSESTASNNPFATALKSLRDVQPTLSGFPVYLFTSIEREQDRSDSPTNVFILAGWSSPSAHYTSISTPAHQAIVSPLLKFLELESMVHVGVDFEAMKNALHGVFELNGEKEPSTVRNLTELHSDDVFLVISKGTTVVREDTSVASKLKWNAHGPNLDQEAENPNSSGRDVYHIAMYHGFDRNNLLEKIDVGGAEGKRDVWVMKPLEI</sequence>
<evidence type="ECO:0000313" key="1">
    <source>
        <dbReference type="EMBL" id="KAK7457211.1"/>
    </source>
</evidence>
<name>A0ABR1JCQ4_9AGAR</name>
<proteinExistence type="predicted"/>